<evidence type="ECO:0000313" key="2">
    <source>
        <dbReference type="EMBL" id="KIK32592.1"/>
    </source>
</evidence>
<dbReference type="EMBL" id="KN836179">
    <property type="protein sequence ID" value="KIK32592.1"/>
    <property type="molecule type" value="Genomic_DNA"/>
</dbReference>
<evidence type="ECO:0000313" key="3">
    <source>
        <dbReference type="Proteomes" id="UP000054485"/>
    </source>
</evidence>
<reference evidence="3" key="2">
    <citation type="submission" date="2015-01" db="EMBL/GenBank/DDBJ databases">
        <title>Evolutionary Origins and Diversification of the Mycorrhizal Mutualists.</title>
        <authorList>
            <consortium name="DOE Joint Genome Institute"/>
            <consortium name="Mycorrhizal Genomics Consortium"/>
            <person name="Kohler A."/>
            <person name="Kuo A."/>
            <person name="Nagy L.G."/>
            <person name="Floudas D."/>
            <person name="Copeland A."/>
            <person name="Barry K.W."/>
            <person name="Cichocki N."/>
            <person name="Veneault-Fourrey C."/>
            <person name="LaButti K."/>
            <person name="Lindquist E.A."/>
            <person name="Lipzen A."/>
            <person name="Lundell T."/>
            <person name="Morin E."/>
            <person name="Murat C."/>
            <person name="Riley R."/>
            <person name="Ohm R."/>
            <person name="Sun H."/>
            <person name="Tunlid A."/>
            <person name="Henrissat B."/>
            <person name="Grigoriev I.V."/>
            <person name="Hibbett D.S."/>
            <person name="Martin F."/>
        </authorList>
    </citation>
    <scope>NUCLEOTIDE SEQUENCE [LARGE SCALE GENOMIC DNA]</scope>
    <source>
        <strain evidence="3">UH-Slu-Lm8-n1</strain>
    </source>
</reference>
<name>A0A0D0AEE5_9AGAM</name>
<proteinExistence type="predicted"/>
<gene>
    <name evidence="2" type="ORF">CY34DRAFT_110913</name>
</gene>
<protein>
    <submittedName>
        <fullName evidence="2">Unplaced genomic scaffold CY34scaffold_1048, whole genome shotgun sequence</fullName>
    </submittedName>
</protein>
<keyword evidence="3" id="KW-1185">Reference proteome</keyword>
<accession>A0A0D0AEE5</accession>
<sequence length="317" mass="35542">MPSTQNSTNSSSSLESFRSRSDLNHKKAKIESYLLSPACTISLEEYFAEDEGALSLMSIFRCADSLSYSTTTTSEEEKRSIIYNQTMIKRLAVDCLLDKGIEHAIALPHFPRNDGYILTPAVTETPESIPRALLTSPPPPTHYYDASDEETPRPIPQPQLAIRSSGRPRRTRNRGTLAFAVGLSRPSPPTPVFKEETTPSITPAVAPTPLPVVERAQSEEKPCRCCHRTGHFQINCERYFCRVCHKHAPRHLTCRCPSLGKTKIVFATPGTDAFFEELKAWEDKQDAIDAAKDDAWYKNDFHADPHGDPDIYFNEDI</sequence>
<dbReference type="InParanoid" id="A0A0D0AEE5"/>
<evidence type="ECO:0000256" key="1">
    <source>
        <dbReference type="SAM" id="MobiDB-lite"/>
    </source>
</evidence>
<dbReference type="AlphaFoldDB" id="A0A0D0AEE5"/>
<dbReference type="Proteomes" id="UP000054485">
    <property type="component" value="Unassembled WGS sequence"/>
</dbReference>
<feature type="region of interest" description="Disordered" evidence="1">
    <location>
        <begin position="130"/>
        <end position="172"/>
    </location>
</feature>
<dbReference type="HOGENOM" id="CLU_076167_0_0_1"/>
<organism evidence="2 3">
    <name type="scientific">Suillus luteus UH-Slu-Lm8-n1</name>
    <dbReference type="NCBI Taxonomy" id="930992"/>
    <lineage>
        <taxon>Eukaryota</taxon>
        <taxon>Fungi</taxon>
        <taxon>Dikarya</taxon>
        <taxon>Basidiomycota</taxon>
        <taxon>Agaricomycotina</taxon>
        <taxon>Agaricomycetes</taxon>
        <taxon>Agaricomycetidae</taxon>
        <taxon>Boletales</taxon>
        <taxon>Suillineae</taxon>
        <taxon>Suillaceae</taxon>
        <taxon>Suillus</taxon>
    </lineage>
</organism>
<reference evidence="2 3" key="1">
    <citation type="submission" date="2014-04" db="EMBL/GenBank/DDBJ databases">
        <authorList>
            <consortium name="DOE Joint Genome Institute"/>
            <person name="Kuo A."/>
            <person name="Ruytinx J."/>
            <person name="Rineau F."/>
            <person name="Colpaert J."/>
            <person name="Kohler A."/>
            <person name="Nagy L.G."/>
            <person name="Floudas D."/>
            <person name="Copeland A."/>
            <person name="Barry K.W."/>
            <person name="Cichocki N."/>
            <person name="Veneault-Fourrey C."/>
            <person name="LaButti K."/>
            <person name="Lindquist E.A."/>
            <person name="Lipzen A."/>
            <person name="Lundell T."/>
            <person name="Morin E."/>
            <person name="Murat C."/>
            <person name="Sun H."/>
            <person name="Tunlid A."/>
            <person name="Henrissat B."/>
            <person name="Grigoriev I.V."/>
            <person name="Hibbett D.S."/>
            <person name="Martin F."/>
            <person name="Nordberg H.P."/>
            <person name="Cantor M.N."/>
            <person name="Hua S.X."/>
        </authorList>
    </citation>
    <scope>NUCLEOTIDE SEQUENCE [LARGE SCALE GENOMIC DNA]</scope>
    <source>
        <strain evidence="2 3">UH-Slu-Lm8-n1</strain>
    </source>
</reference>